<keyword evidence="1" id="KW-1133">Transmembrane helix</keyword>
<sequence length="158" mass="17639">FFASTTVIVLGGLTAMLGAADNVKNRLEQFPYVVDVPLVVWEFKIIFLMALVIRAFFKFAWAFRLTHYLGTMLGAMPPWEASTAVQCEKHAAKTAQLAGITAMHSNDGLRTVYFAIAGLGWFLHSLVFIIGCAWVLAIVYRREYASRALMAIEDNDEE</sequence>
<organism evidence="2">
    <name type="scientific">marine sediment metagenome</name>
    <dbReference type="NCBI Taxonomy" id="412755"/>
    <lineage>
        <taxon>unclassified sequences</taxon>
        <taxon>metagenomes</taxon>
        <taxon>ecological metagenomes</taxon>
    </lineage>
</organism>
<keyword evidence="1" id="KW-0472">Membrane</keyword>
<feature type="transmembrane region" description="Helical" evidence="1">
    <location>
        <begin position="112"/>
        <end position="140"/>
    </location>
</feature>
<dbReference type="Pfam" id="PF04654">
    <property type="entry name" value="DUF599"/>
    <property type="match status" value="1"/>
</dbReference>
<name>X0Z1P6_9ZZZZ</name>
<dbReference type="AlphaFoldDB" id="X0Z1P6"/>
<proteinExistence type="predicted"/>
<gene>
    <name evidence="2" type="ORF">S01H1_83030</name>
</gene>
<dbReference type="InterPro" id="IPR006747">
    <property type="entry name" value="DUF599"/>
</dbReference>
<feature type="non-terminal residue" evidence="2">
    <location>
        <position position="1"/>
    </location>
</feature>
<evidence type="ECO:0000313" key="2">
    <source>
        <dbReference type="EMBL" id="GAG42561.1"/>
    </source>
</evidence>
<keyword evidence="1" id="KW-0812">Transmembrane</keyword>
<reference evidence="2" key="1">
    <citation type="journal article" date="2014" name="Front. Microbiol.">
        <title>High frequency of phylogenetically diverse reductive dehalogenase-homologous genes in deep subseafloor sedimentary metagenomes.</title>
        <authorList>
            <person name="Kawai M."/>
            <person name="Futagami T."/>
            <person name="Toyoda A."/>
            <person name="Takaki Y."/>
            <person name="Nishi S."/>
            <person name="Hori S."/>
            <person name="Arai W."/>
            <person name="Tsubouchi T."/>
            <person name="Morono Y."/>
            <person name="Uchiyama I."/>
            <person name="Ito T."/>
            <person name="Fujiyama A."/>
            <person name="Inagaki F."/>
            <person name="Takami H."/>
        </authorList>
    </citation>
    <scope>NUCLEOTIDE SEQUENCE</scope>
    <source>
        <strain evidence="2">Expedition CK06-06</strain>
    </source>
</reference>
<protein>
    <recommendedName>
        <fullName evidence="3">DUF599 domain-containing protein</fullName>
    </recommendedName>
</protein>
<feature type="transmembrane region" description="Helical" evidence="1">
    <location>
        <begin position="43"/>
        <end position="63"/>
    </location>
</feature>
<comment type="caution">
    <text evidence="2">The sequence shown here is derived from an EMBL/GenBank/DDBJ whole genome shotgun (WGS) entry which is preliminary data.</text>
</comment>
<dbReference type="EMBL" id="BARS01056364">
    <property type="protein sequence ID" value="GAG42561.1"/>
    <property type="molecule type" value="Genomic_DNA"/>
</dbReference>
<accession>X0Z1P6</accession>
<evidence type="ECO:0000256" key="1">
    <source>
        <dbReference type="SAM" id="Phobius"/>
    </source>
</evidence>
<evidence type="ECO:0008006" key="3">
    <source>
        <dbReference type="Google" id="ProtNLM"/>
    </source>
</evidence>